<dbReference type="eggNOG" id="COG3315">
    <property type="taxonomic scope" value="Bacteria"/>
</dbReference>
<dbReference type="Proteomes" id="UP000001918">
    <property type="component" value="Chromosome"/>
</dbReference>
<dbReference type="SUPFAM" id="SSF53335">
    <property type="entry name" value="S-adenosyl-L-methionine-dependent methyltransferases"/>
    <property type="match status" value="1"/>
</dbReference>
<dbReference type="InterPro" id="IPR029063">
    <property type="entry name" value="SAM-dependent_MTases_sf"/>
</dbReference>
<dbReference type="KEGG" id="tcu:Tcur_3800"/>
<accession>D1AD22</accession>
<proteinExistence type="predicted"/>
<organism evidence="1 2">
    <name type="scientific">Thermomonospora curvata (strain ATCC 19995 / DSM 43183 / JCM 3096 / KCTC 9072 / NBRC 15933 / NCIMB 10081 / Henssen B9)</name>
    <dbReference type="NCBI Taxonomy" id="471852"/>
    <lineage>
        <taxon>Bacteria</taxon>
        <taxon>Bacillati</taxon>
        <taxon>Actinomycetota</taxon>
        <taxon>Actinomycetes</taxon>
        <taxon>Streptosporangiales</taxon>
        <taxon>Thermomonosporaceae</taxon>
        <taxon>Thermomonospora</taxon>
    </lineage>
</organism>
<dbReference type="InterPro" id="IPR006764">
    <property type="entry name" value="SAM_dep_MeTrfase_SAV2177_type"/>
</dbReference>
<keyword evidence="2" id="KW-1185">Reference proteome</keyword>
<dbReference type="STRING" id="471852.Tcur_3800"/>
<dbReference type="PIRSF" id="PIRSF017393">
    <property type="entry name" value="MTase_SAV2177"/>
    <property type="match status" value="1"/>
</dbReference>
<name>D1AD22_THECD</name>
<protein>
    <submittedName>
        <fullName evidence="1">Uncharacterized protein</fullName>
    </submittedName>
</protein>
<dbReference type="Pfam" id="PF04672">
    <property type="entry name" value="Methyltransf_19"/>
    <property type="match status" value="1"/>
</dbReference>
<dbReference type="AlphaFoldDB" id="D1AD22"/>
<dbReference type="Gene3D" id="3.40.50.150">
    <property type="entry name" value="Vaccinia Virus protein VP39"/>
    <property type="match status" value="1"/>
</dbReference>
<gene>
    <name evidence="1" type="ordered locus">Tcur_3800</name>
</gene>
<dbReference type="RefSeq" id="WP_012854115.1">
    <property type="nucleotide sequence ID" value="NC_013510.1"/>
</dbReference>
<dbReference type="HOGENOM" id="CLU_067079_1_0_11"/>
<evidence type="ECO:0000313" key="1">
    <source>
        <dbReference type="EMBL" id="ACY99331.1"/>
    </source>
</evidence>
<reference evidence="1 2" key="1">
    <citation type="journal article" date="2011" name="Stand. Genomic Sci.">
        <title>Complete genome sequence of Thermomonospora curvata type strain (B9).</title>
        <authorList>
            <person name="Chertkov O."/>
            <person name="Sikorski J."/>
            <person name="Nolan M."/>
            <person name="Lapidus A."/>
            <person name="Lucas S."/>
            <person name="Del Rio T.G."/>
            <person name="Tice H."/>
            <person name="Cheng J.F."/>
            <person name="Goodwin L."/>
            <person name="Pitluck S."/>
            <person name="Liolios K."/>
            <person name="Ivanova N."/>
            <person name="Mavromatis K."/>
            <person name="Mikhailova N."/>
            <person name="Ovchinnikova G."/>
            <person name="Pati A."/>
            <person name="Chen A."/>
            <person name="Palaniappan K."/>
            <person name="Djao O.D."/>
            <person name="Land M."/>
            <person name="Hauser L."/>
            <person name="Chang Y.J."/>
            <person name="Jeffries C.D."/>
            <person name="Brettin T."/>
            <person name="Han C."/>
            <person name="Detter J.C."/>
            <person name="Rohde M."/>
            <person name="Goker M."/>
            <person name="Woyke T."/>
            <person name="Bristow J."/>
            <person name="Eisen J.A."/>
            <person name="Markowitz V."/>
            <person name="Hugenholtz P."/>
            <person name="Klenk H.P."/>
            <person name="Kyrpides N.C."/>
        </authorList>
    </citation>
    <scope>NUCLEOTIDE SEQUENCE [LARGE SCALE GENOMIC DNA]</scope>
    <source>
        <strain evidence="2">ATCC 19995 / DSM 43183 / JCM 3096 / KCTC 9072 / NBRC 15933 / NCIMB 10081 / Henssen B9</strain>
    </source>
</reference>
<evidence type="ECO:0000313" key="2">
    <source>
        <dbReference type="Proteomes" id="UP000001918"/>
    </source>
</evidence>
<dbReference type="EMBL" id="CP001738">
    <property type="protein sequence ID" value="ACY99331.1"/>
    <property type="molecule type" value="Genomic_DNA"/>
</dbReference>
<sequence>MMSSCDGRVEPGIDRPHPARVADYWLGGRDYYPADRAAAEAVESIAPGVAASVRAYRAFLGRCVRHLILERGVRQFLDIGSGLPTGGNTHQVAQRLAPESRVVYADNDPLVVAHARSLLTSTPQGAVSYLEGDLRRPEHILKHAAETLDLTRPVALMLLGVLGHIPDETEAGWIVRYLVESVPSGSYLVIVHPTLDTRGETMSKAILRFRQCGGTRVVARDRARLIRFFDGLELLEPGVVTTSDWRPDTRGDGLLPVASELCGVGRKP</sequence>